<keyword evidence="1" id="KW-0812">Transmembrane</keyword>
<accession>A0ABT3IGH0</accession>
<dbReference type="Gene3D" id="2.60.120.1440">
    <property type="match status" value="1"/>
</dbReference>
<dbReference type="Gene3D" id="3.55.50.30">
    <property type="match status" value="1"/>
</dbReference>
<dbReference type="RefSeq" id="WP_264728020.1">
    <property type="nucleotide sequence ID" value="NZ_JAPDNR010000001.1"/>
</dbReference>
<feature type="domain" description="Protein FecR C-terminal" evidence="3">
    <location>
        <begin position="300"/>
        <end position="367"/>
    </location>
</feature>
<evidence type="ECO:0000313" key="4">
    <source>
        <dbReference type="EMBL" id="MCW3483065.1"/>
    </source>
</evidence>
<protein>
    <submittedName>
        <fullName evidence="4">FecR domain-containing protein</fullName>
    </submittedName>
</protein>
<dbReference type="InterPro" id="IPR012373">
    <property type="entry name" value="Ferrdict_sens_TM"/>
</dbReference>
<dbReference type="InterPro" id="IPR032508">
    <property type="entry name" value="FecR_C"/>
</dbReference>
<dbReference type="PIRSF" id="PIRSF018266">
    <property type="entry name" value="FecR"/>
    <property type="match status" value="1"/>
</dbReference>
<name>A0ABT3IGH0_9BACT</name>
<proteinExistence type="predicted"/>
<keyword evidence="1" id="KW-0472">Membrane</keyword>
<evidence type="ECO:0000259" key="2">
    <source>
        <dbReference type="Pfam" id="PF04773"/>
    </source>
</evidence>
<dbReference type="Pfam" id="PF04773">
    <property type="entry name" value="FecR"/>
    <property type="match status" value="1"/>
</dbReference>
<dbReference type="Proteomes" id="UP001207742">
    <property type="component" value="Unassembled WGS sequence"/>
</dbReference>
<keyword evidence="1" id="KW-1133">Transmembrane helix</keyword>
<evidence type="ECO:0000259" key="3">
    <source>
        <dbReference type="Pfam" id="PF16344"/>
    </source>
</evidence>
<evidence type="ECO:0000256" key="1">
    <source>
        <dbReference type="SAM" id="Phobius"/>
    </source>
</evidence>
<reference evidence="4 5" key="1">
    <citation type="submission" date="2022-10" db="EMBL/GenBank/DDBJ databases">
        <title>Chitinophaga nivalis PC15 sp. nov., isolated from Pyeongchang county, South Korea.</title>
        <authorList>
            <person name="Trinh H.N."/>
        </authorList>
    </citation>
    <scope>NUCLEOTIDE SEQUENCE [LARGE SCALE GENOMIC DNA]</scope>
    <source>
        <strain evidence="4 5">PC14</strain>
    </source>
</reference>
<gene>
    <name evidence="4" type="ORF">OL497_04135</name>
</gene>
<feature type="transmembrane region" description="Helical" evidence="1">
    <location>
        <begin position="81"/>
        <end position="99"/>
    </location>
</feature>
<sequence length="368" mass="41642">MEMNNSRIEQLIVEELAGVISPEDRDWLHRQIDIDADAHTLYQHKREILHTEALKQVMRNSPAAINIVHRERRRRIRIRRIASWSAAAAILLLAGAYYFSSSFRQPIPPAALANSKHIILQLSDGHSIDLSEAPQQLKLGAMTLQNTQGYLSYQAVSSNTMATLQVPPGKDYRLLLPDGSEITLNAASTLQFPLTFTGNTREVTINGEAYMKIAPNAQQPFMVHLPNSTVEVLGTAFNVNTYDRGHVQVALVEGAVRMKTNDKAQLLQPGEEAIYKEGEGVIVRPFDADYTLSWRKGKHIFNDVPLEEVMKVLPRWFGVQVVIDTARHAAMRFTGVIDRYQPVRISLERLKYTSDFDFYIQDNVVHIR</sequence>
<comment type="caution">
    <text evidence="4">The sequence shown here is derived from an EMBL/GenBank/DDBJ whole genome shotgun (WGS) entry which is preliminary data.</text>
</comment>
<dbReference type="EMBL" id="JAPDNS010000001">
    <property type="protein sequence ID" value="MCW3483065.1"/>
    <property type="molecule type" value="Genomic_DNA"/>
</dbReference>
<dbReference type="PANTHER" id="PTHR30273:SF2">
    <property type="entry name" value="PROTEIN FECR"/>
    <property type="match status" value="1"/>
</dbReference>
<evidence type="ECO:0000313" key="5">
    <source>
        <dbReference type="Proteomes" id="UP001207742"/>
    </source>
</evidence>
<organism evidence="4 5">
    <name type="scientific">Chitinophaga nivalis</name>
    <dbReference type="NCBI Taxonomy" id="2991709"/>
    <lineage>
        <taxon>Bacteria</taxon>
        <taxon>Pseudomonadati</taxon>
        <taxon>Bacteroidota</taxon>
        <taxon>Chitinophagia</taxon>
        <taxon>Chitinophagales</taxon>
        <taxon>Chitinophagaceae</taxon>
        <taxon>Chitinophaga</taxon>
    </lineage>
</organism>
<dbReference type="Pfam" id="PF16344">
    <property type="entry name" value="FecR_C"/>
    <property type="match status" value="1"/>
</dbReference>
<feature type="domain" description="FecR protein" evidence="2">
    <location>
        <begin position="164"/>
        <end position="257"/>
    </location>
</feature>
<keyword evidence="5" id="KW-1185">Reference proteome</keyword>
<dbReference type="PANTHER" id="PTHR30273">
    <property type="entry name" value="PERIPLASMIC SIGNAL SENSOR AND SIGMA FACTOR ACTIVATOR FECR-RELATED"/>
    <property type="match status" value="1"/>
</dbReference>
<dbReference type="InterPro" id="IPR006860">
    <property type="entry name" value="FecR"/>
</dbReference>